<evidence type="ECO:0008006" key="3">
    <source>
        <dbReference type="Google" id="ProtNLM"/>
    </source>
</evidence>
<organism evidence="1 2">
    <name type="scientific">Plebeiibacterium sediminum</name>
    <dbReference type="NCBI Taxonomy" id="2992112"/>
    <lineage>
        <taxon>Bacteria</taxon>
        <taxon>Pseudomonadati</taxon>
        <taxon>Bacteroidota</taxon>
        <taxon>Bacteroidia</taxon>
        <taxon>Marinilabiliales</taxon>
        <taxon>Marinilabiliaceae</taxon>
        <taxon>Plebeiibacterium</taxon>
    </lineage>
</organism>
<name>A0AAE3SFB0_9BACT</name>
<dbReference type="AlphaFoldDB" id="A0AAE3SFB0"/>
<accession>A0AAE3SFB0</accession>
<proteinExistence type="predicted"/>
<evidence type="ECO:0000313" key="1">
    <source>
        <dbReference type="EMBL" id="MCW3787243.1"/>
    </source>
</evidence>
<evidence type="ECO:0000313" key="2">
    <source>
        <dbReference type="Proteomes" id="UP001209229"/>
    </source>
</evidence>
<reference evidence="1" key="1">
    <citation type="submission" date="2022-10" db="EMBL/GenBank/DDBJ databases">
        <authorList>
            <person name="Yu W.X."/>
        </authorList>
    </citation>
    <scope>NUCLEOTIDE SEQUENCE</scope>
    <source>
        <strain evidence="1">AAT</strain>
    </source>
</reference>
<dbReference type="EMBL" id="JAPDPJ010000026">
    <property type="protein sequence ID" value="MCW3787243.1"/>
    <property type="molecule type" value="Genomic_DNA"/>
</dbReference>
<gene>
    <name evidence="1" type="ORF">OM075_12245</name>
</gene>
<comment type="caution">
    <text evidence="1">The sequence shown here is derived from an EMBL/GenBank/DDBJ whole genome shotgun (WGS) entry which is preliminary data.</text>
</comment>
<sequence length="426" mass="48533">MNLPNLVIDILKSESAFISLDGKYFLGETQRRLSGDWSMYVKDGKIYLENDKEIIIEDEETTFIPMEWSDSYFIIKETGSVVSDKNYFKGAIEVSIQEGEIVVSNRVDVDFFISSLMDKHFANNKQLEFLKVMAIVYRSYFLKFNKELNSTSLISDGKLGEQLLFVKNLISPNPQQLKFLYKGISLVGNELSRQAVQDTEGLALFCNSHIMALPYTYCCGGITEGGFYRGDKILRDNLHIRNDYSNEMTIPVGSETELKNWIFKPEESFCGTKDKELIQGLISEDIGDRNELYRWNKRINEITLIEVLQSIFDKAVKEVVGIVIQERSAAGTITKIEIQSGEEVLLLEKYDLLYFASLLDLPSLTFVVSESVKDNMGKNVFNFNGAGRGHRAGVCMLGAMAMSEQGKTMQEIIHHYYKDIYIAKQY</sequence>
<protein>
    <recommendedName>
        <fullName evidence="3">SpoIID/LytB domain-containing protein</fullName>
    </recommendedName>
</protein>
<keyword evidence="2" id="KW-1185">Reference proteome</keyword>
<dbReference type="Proteomes" id="UP001209229">
    <property type="component" value="Unassembled WGS sequence"/>
</dbReference>
<dbReference type="RefSeq" id="WP_301190808.1">
    <property type="nucleotide sequence ID" value="NZ_JAPDPJ010000026.1"/>
</dbReference>